<dbReference type="EMBL" id="FXYH01000013">
    <property type="protein sequence ID" value="SMX46588.1"/>
    <property type="molecule type" value="Genomic_DNA"/>
</dbReference>
<sequence>MSSTDPITHRRILQIAIPIMMANIAVPLIGVVDTAVVGQIPKAEPIAAVGIGSIVLSALYWVFGFLRMGTAGLTAQAVGAGDRSEVVALLTRALMIGVVGGAALIAVLQPLLGLAFNASPVTAEVEGMARSYMQIRIWSAPAAVAMFGIIGWLIARERARSVLLLQLWVTAVNVVLDLLFVTVLGWDVEGVAIASFIAEWTGLALGLWLCRNALREKAARDWPRIFDAQRLRRMAVVNTDILLRSMMLEAIFLSFLFYYSAGLGVVMLAANQVLMQFLHIVAYALDGFAFAAEALVGQAFGAGAVARLRRAAWMSSLWGLIVNFGFALGFWFGGGTIIDMITKDPGVQAGARAFLPWIALAPLVGLPSWMLDGIFIGATRTRDMRNMMVLSAAAFFVAVSLMLPVWGNHGLWAALMVSFVARGVTLGLRYPALERSAGVQS</sequence>
<feature type="transmembrane region" description="Helical" evidence="6">
    <location>
        <begin position="162"/>
        <end position="186"/>
    </location>
</feature>
<evidence type="ECO:0000313" key="8">
    <source>
        <dbReference type="Proteomes" id="UP000220836"/>
    </source>
</evidence>
<feature type="transmembrane region" description="Helical" evidence="6">
    <location>
        <begin position="387"/>
        <end position="406"/>
    </location>
</feature>
<name>A0A238KV66_9RHOB</name>
<dbReference type="NCBIfam" id="TIGR00797">
    <property type="entry name" value="matE"/>
    <property type="match status" value="1"/>
</dbReference>
<feature type="transmembrane region" description="Helical" evidence="6">
    <location>
        <begin position="412"/>
        <end position="432"/>
    </location>
</feature>
<comment type="subcellular location">
    <subcellularLocation>
        <location evidence="1">Membrane</location>
        <topology evidence="1">Multi-pass membrane protein</topology>
    </subcellularLocation>
</comment>
<dbReference type="PANTHER" id="PTHR42893">
    <property type="entry name" value="PROTEIN DETOXIFICATION 44, CHLOROPLASTIC-RELATED"/>
    <property type="match status" value="1"/>
</dbReference>
<proteinExistence type="inferred from homology"/>
<evidence type="ECO:0000313" key="7">
    <source>
        <dbReference type="EMBL" id="SMX46588.1"/>
    </source>
</evidence>
<evidence type="ECO:0000256" key="2">
    <source>
        <dbReference type="ARBA" id="ARBA00010199"/>
    </source>
</evidence>
<dbReference type="AlphaFoldDB" id="A0A238KV66"/>
<evidence type="ECO:0000256" key="3">
    <source>
        <dbReference type="ARBA" id="ARBA00022692"/>
    </source>
</evidence>
<dbReference type="InterPro" id="IPR044644">
    <property type="entry name" value="DinF-like"/>
</dbReference>
<feature type="transmembrane region" description="Helical" evidence="6">
    <location>
        <begin position="317"/>
        <end position="334"/>
    </location>
</feature>
<keyword evidence="5 6" id="KW-0472">Membrane</keyword>
<feature type="transmembrane region" description="Helical" evidence="6">
    <location>
        <begin position="250"/>
        <end position="274"/>
    </location>
</feature>
<dbReference type="RefSeq" id="WP_097805803.1">
    <property type="nucleotide sequence ID" value="NZ_FXYH01000013.1"/>
</dbReference>
<feature type="transmembrane region" description="Helical" evidence="6">
    <location>
        <begin position="46"/>
        <end position="66"/>
    </location>
</feature>
<keyword evidence="8" id="KW-1185">Reference proteome</keyword>
<protein>
    <submittedName>
        <fullName evidence="7">DNA-damage-inducible protein F</fullName>
    </submittedName>
</protein>
<evidence type="ECO:0000256" key="1">
    <source>
        <dbReference type="ARBA" id="ARBA00004141"/>
    </source>
</evidence>
<feature type="transmembrane region" description="Helical" evidence="6">
    <location>
        <begin position="135"/>
        <end position="155"/>
    </location>
</feature>
<dbReference type="OrthoDB" id="9789527at2"/>
<gene>
    <name evidence="7" type="primary">dinF</name>
    <name evidence="7" type="ORF">PEV8663_03337</name>
</gene>
<dbReference type="PANTHER" id="PTHR42893:SF46">
    <property type="entry name" value="PROTEIN DETOXIFICATION 44, CHLOROPLASTIC"/>
    <property type="match status" value="1"/>
</dbReference>
<keyword evidence="4 6" id="KW-1133">Transmembrane helix</keyword>
<feature type="transmembrane region" description="Helical" evidence="6">
    <location>
        <begin position="93"/>
        <end position="115"/>
    </location>
</feature>
<accession>A0A238KV66</accession>
<organism evidence="7 8">
    <name type="scientific">Pelagimonas varians</name>
    <dbReference type="NCBI Taxonomy" id="696760"/>
    <lineage>
        <taxon>Bacteria</taxon>
        <taxon>Pseudomonadati</taxon>
        <taxon>Pseudomonadota</taxon>
        <taxon>Alphaproteobacteria</taxon>
        <taxon>Rhodobacterales</taxon>
        <taxon>Roseobacteraceae</taxon>
        <taxon>Pelagimonas</taxon>
    </lineage>
</organism>
<keyword evidence="3 6" id="KW-0812">Transmembrane</keyword>
<dbReference type="GO" id="GO:0015297">
    <property type="term" value="F:antiporter activity"/>
    <property type="evidence" value="ECO:0007669"/>
    <property type="project" value="InterPro"/>
</dbReference>
<dbReference type="GO" id="GO:0005886">
    <property type="term" value="C:plasma membrane"/>
    <property type="evidence" value="ECO:0007669"/>
    <property type="project" value="TreeGrafter"/>
</dbReference>
<reference evidence="7 8" key="1">
    <citation type="submission" date="2017-05" db="EMBL/GenBank/DDBJ databases">
        <authorList>
            <person name="Song R."/>
            <person name="Chenine A.L."/>
            <person name="Ruprecht R.M."/>
        </authorList>
    </citation>
    <scope>NUCLEOTIDE SEQUENCE [LARGE SCALE GENOMIC DNA]</scope>
    <source>
        <strain evidence="7 8">CECT 8663</strain>
    </source>
</reference>
<dbReference type="Pfam" id="PF01554">
    <property type="entry name" value="MatE"/>
    <property type="match status" value="2"/>
</dbReference>
<feature type="transmembrane region" description="Helical" evidence="6">
    <location>
        <begin position="280"/>
        <end position="305"/>
    </location>
</feature>
<dbReference type="CDD" id="cd13136">
    <property type="entry name" value="MATE_DinF_like"/>
    <property type="match status" value="1"/>
</dbReference>
<dbReference type="Proteomes" id="UP000220836">
    <property type="component" value="Unassembled WGS sequence"/>
</dbReference>
<dbReference type="InterPro" id="IPR002528">
    <property type="entry name" value="MATE_fam"/>
</dbReference>
<feature type="transmembrane region" description="Helical" evidence="6">
    <location>
        <begin position="354"/>
        <end position="375"/>
    </location>
</feature>
<evidence type="ECO:0000256" key="6">
    <source>
        <dbReference type="SAM" id="Phobius"/>
    </source>
</evidence>
<evidence type="ECO:0000256" key="4">
    <source>
        <dbReference type="ARBA" id="ARBA00022989"/>
    </source>
</evidence>
<feature type="transmembrane region" description="Helical" evidence="6">
    <location>
        <begin position="12"/>
        <end position="40"/>
    </location>
</feature>
<comment type="similarity">
    <text evidence="2">Belongs to the multi antimicrobial extrusion (MATE) (TC 2.A.66.1) family.</text>
</comment>
<evidence type="ECO:0000256" key="5">
    <source>
        <dbReference type="ARBA" id="ARBA00023136"/>
    </source>
</evidence>
<feature type="transmembrane region" description="Helical" evidence="6">
    <location>
        <begin position="192"/>
        <end position="210"/>
    </location>
</feature>
<dbReference type="GO" id="GO:0042910">
    <property type="term" value="F:xenobiotic transmembrane transporter activity"/>
    <property type="evidence" value="ECO:0007669"/>
    <property type="project" value="InterPro"/>
</dbReference>